<proteinExistence type="predicted"/>
<gene>
    <name evidence="2" type="ORF">METZ01_LOCUS204987</name>
</gene>
<protein>
    <recommendedName>
        <fullName evidence="1">Bacteriophage T4 Gp8 domain-containing protein</fullName>
    </recommendedName>
</protein>
<reference evidence="2" key="1">
    <citation type="submission" date="2018-05" db="EMBL/GenBank/DDBJ databases">
        <authorList>
            <person name="Lanie J.A."/>
            <person name="Ng W.-L."/>
            <person name="Kazmierczak K.M."/>
            <person name="Andrzejewski T.M."/>
            <person name="Davidsen T.M."/>
            <person name="Wayne K.J."/>
            <person name="Tettelin H."/>
            <person name="Glass J.I."/>
            <person name="Rusch D."/>
            <person name="Podicherti R."/>
            <person name="Tsui H.-C.T."/>
            <person name="Winkler M.E."/>
        </authorList>
    </citation>
    <scope>NUCLEOTIDE SEQUENCE</scope>
</reference>
<dbReference type="EMBL" id="UINC01045407">
    <property type="protein sequence ID" value="SVB52133.1"/>
    <property type="molecule type" value="Genomic_DNA"/>
</dbReference>
<name>A0A382EQ86_9ZZZZ</name>
<organism evidence="2">
    <name type="scientific">marine metagenome</name>
    <dbReference type="NCBI Taxonomy" id="408172"/>
    <lineage>
        <taxon>unclassified sequences</taxon>
        <taxon>metagenomes</taxon>
        <taxon>ecological metagenomes</taxon>
    </lineage>
</organism>
<accession>A0A382EQ86</accession>
<dbReference type="InterPro" id="IPR036327">
    <property type="entry name" value="Gp8_sf"/>
</dbReference>
<dbReference type="AlphaFoldDB" id="A0A382EQ86"/>
<dbReference type="Gene3D" id="2.170.290.10">
    <property type="entry name" value="baseplate structural protein gp8, domain 2"/>
    <property type="match status" value="1"/>
</dbReference>
<feature type="domain" description="Bacteriophage T4 Gp8" evidence="1">
    <location>
        <begin position="359"/>
        <end position="407"/>
    </location>
</feature>
<dbReference type="InterPro" id="IPR015298">
    <property type="entry name" value="Phage_T4_Gp8"/>
</dbReference>
<dbReference type="SUPFAM" id="SSF89433">
    <property type="entry name" value="Baseplate structural protein gp8"/>
    <property type="match status" value="2"/>
</dbReference>
<dbReference type="Pfam" id="PF09215">
    <property type="entry name" value="Phage-Gp8"/>
    <property type="match status" value="1"/>
</dbReference>
<evidence type="ECO:0000313" key="2">
    <source>
        <dbReference type="EMBL" id="SVB52133.1"/>
    </source>
</evidence>
<dbReference type="Gene3D" id="2.60.340.10">
    <property type="entry name" value="baseplate structural protein gp8, domain 1"/>
    <property type="match status" value="1"/>
</dbReference>
<feature type="non-terminal residue" evidence="2">
    <location>
        <position position="1"/>
    </location>
</feature>
<sequence length="407" mass="42354">KIIASSDVSYCIPRRNWTTGTTYDMYEHNIGSGNTSASGATNLWDSTFVVMNSAYAVYKCIENDGATASTTEPTSTSNSIFSTADGYKWKYMYSLTSAETLNFMSTDFIHASTDSTVSAAAVDGALDTALVVAGGSSYSLSSGSTISAIPIRGDGSSGVASVTIASGAVSAVSITTAGTGYTYAYIRNADIIAATNAGGAGSGANINVIIPPKGGHGYNALKELGAYYVMINKSLTGAEGTSDIGVNNDFRRIGLVRNPYNYGTTTVASATTRRQIFAAVFSSVSGTFTADEEINQASTGAVGKVIEYDSTNKILYWYQTRFPDVGTDSDGNLTAFSGANAITGQSSSAAATPNTSNSTTTNAVVFASGYSTPELVADSGDILYVEERSPITRASDQTENIKLIIEF</sequence>
<evidence type="ECO:0000259" key="1">
    <source>
        <dbReference type="Pfam" id="PF09215"/>
    </source>
</evidence>